<proteinExistence type="predicted"/>
<dbReference type="RefSeq" id="XP_031864517.1">
    <property type="nucleotide sequence ID" value="XM_032019327.1"/>
</dbReference>
<sequence length="868" mass="99737">MDVLQGLTTARHSNKAESVLTQLLDGTTVDEDGSILMAVWKGLDADYTAAKGYRWASAKTQQRQDRHLAEYRKWMTPLLAQSNPEIQLGKEVAPEANDRFLFPSSDDNRICDLVSKYLILAAGSLRSRSSGTRPTIKPLIGRRFSLLFWVNRLCNTPPPRYILMNGTNGAMYYALEKWNLQSSRLPKVYFGKNELVHLLDFDMSTTTAVEVAEVHHLSWTLAWVCGVRPSSLGRGELNPERFMKFRDISITRTYDCEGKFQGGFVCKTTFTYVKQKKTLDKNQIKSAVFPIFTPNDPQNIHLSPVYRLLVILLRRGYLEHYTSVDELLRGKHHSIKIKETALDLPIFIRSTPGGRQLDLAGIAATAKSFTDYMEKRTHQTGYPEGSTMYAWRREAGTNISRHATIDKTRQFMSHKPGSSTFQLWYENEVFDLDVFAIASGEKQTTGIFNDTNSAAMLRADIVNQALQRKAVVDAWVEDQPSIQELRQDPSIDGRRRLKVELQRLRRLGSRAVIKQARQEQEANRTMEDFTARARELKNPSKIFLLISERAKEATQTDAQGFENEEENDEEDEINDVNRFRDLEDDVNDVEYAHQETKLRGSPGKAKALESSDTIEMASVGEGEDADTLIPIIGLVQSFMEYMLEKRLAPNEPRACQLCQADVYVTPEHKAKLWKNAAMLQRHVDGTFHNGYSTWSRKMYHIHVDGEMWRCPYGCDRQYKTMEALTKHIKKPWTGERRNITTLHDDKKREDGWYREDWESNDVPLEKRQARKRYSDSRYDEETGHVRLPDHDYLEQGEYEEFEQPTLRMLGSGVVEYGSRREDSLESLNAELNAVLPKEDRSLKDELAARCAMREEAMKNMKDAKAARM</sequence>
<keyword evidence="5" id="KW-1185">Reference proteome</keyword>
<organism evidence="4 5">
    <name type="scientific">Venustampulla echinocandica</name>
    <dbReference type="NCBI Taxonomy" id="2656787"/>
    <lineage>
        <taxon>Eukaryota</taxon>
        <taxon>Fungi</taxon>
        <taxon>Dikarya</taxon>
        <taxon>Ascomycota</taxon>
        <taxon>Pezizomycotina</taxon>
        <taxon>Leotiomycetes</taxon>
        <taxon>Helotiales</taxon>
        <taxon>Pleuroascaceae</taxon>
        <taxon>Venustampulla</taxon>
    </lineage>
</organism>
<protein>
    <recommendedName>
        <fullName evidence="3">C2H2-type domain-containing protein</fullName>
    </recommendedName>
</protein>
<keyword evidence="1" id="KW-0863">Zinc-finger</keyword>
<dbReference type="PANTHER" id="PTHR37535">
    <property type="entry name" value="FLUG DOMAIN PROTEIN"/>
    <property type="match status" value="1"/>
</dbReference>
<evidence type="ECO:0000256" key="2">
    <source>
        <dbReference type="SAM" id="MobiDB-lite"/>
    </source>
</evidence>
<comment type="caution">
    <text evidence="4">The sequence shown here is derived from an EMBL/GenBank/DDBJ whole genome shotgun (WGS) entry which is preliminary data.</text>
</comment>
<dbReference type="AlphaFoldDB" id="A0A370T8J4"/>
<keyword evidence="1" id="KW-0479">Metal-binding</keyword>
<evidence type="ECO:0000313" key="5">
    <source>
        <dbReference type="Proteomes" id="UP000254866"/>
    </source>
</evidence>
<dbReference type="InterPro" id="IPR013087">
    <property type="entry name" value="Znf_C2H2_type"/>
</dbReference>
<dbReference type="GeneID" id="43603553"/>
<dbReference type="OrthoDB" id="3439359at2759"/>
<accession>A0A370T8J4</accession>
<evidence type="ECO:0000313" key="4">
    <source>
        <dbReference type="EMBL" id="RDL29637.1"/>
    </source>
</evidence>
<dbReference type="EMBL" id="NPIC01000023">
    <property type="protein sequence ID" value="RDL29637.1"/>
    <property type="molecule type" value="Genomic_DNA"/>
</dbReference>
<dbReference type="PROSITE" id="PS50157">
    <property type="entry name" value="ZINC_FINGER_C2H2_2"/>
    <property type="match status" value="1"/>
</dbReference>
<feature type="region of interest" description="Disordered" evidence="2">
    <location>
        <begin position="553"/>
        <end position="577"/>
    </location>
</feature>
<feature type="compositionally biased region" description="Acidic residues" evidence="2">
    <location>
        <begin position="562"/>
        <end position="574"/>
    </location>
</feature>
<name>A0A370T8J4_9HELO</name>
<dbReference type="GO" id="GO:0008270">
    <property type="term" value="F:zinc ion binding"/>
    <property type="evidence" value="ECO:0007669"/>
    <property type="project" value="UniProtKB-KW"/>
</dbReference>
<evidence type="ECO:0000256" key="1">
    <source>
        <dbReference type="PROSITE-ProRule" id="PRU00042"/>
    </source>
</evidence>
<dbReference type="Proteomes" id="UP000254866">
    <property type="component" value="Unassembled WGS sequence"/>
</dbReference>
<keyword evidence="1" id="KW-0862">Zinc</keyword>
<reference evidence="4 5" key="1">
    <citation type="journal article" date="2018" name="IMA Fungus">
        <title>IMA Genome-F 9: Draft genome sequence of Annulohypoxylon stygium, Aspergillus mulundensis, Berkeleyomyces basicola (syn. Thielaviopsis basicola), Ceratocystis smalleyi, two Cercospora beticola strains, Coleophoma cylindrospora, Fusarium fracticaudum, Phialophora cf. hyalina, and Morchella septimelata.</title>
        <authorList>
            <person name="Wingfield B.D."/>
            <person name="Bills G.F."/>
            <person name="Dong Y."/>
            <person name="Huang W."/>
            <person name="Nel W.J."/>
            <person name="Swalarsk-Parry B.S."/>
            <person name="Vaghefi N."/>
            <person name="Wilken P.M."/>
            <person name="An Z."/>
            <person name="de Beer Z.W."/>
            <person name="De Vos L."/>
            <person name="Chen L."/>
            <person name="Duong T.A."/>
            <person name="Gao Y."/>
            <person name="Hammerbacher A."/>
            <person name="Kikkert J.R."/>
            <person name="Li Y."/>
            <person name="Li H."/>
            <person name="Li K."/>
            <person name="Li Q."/>
            <person name="Liu X."/>
            <person name="Ma X."/>
            <person name="Naidoo K."/>
            <person name="Pethybridge S.J."/>
            <person name="Sun J."/>
            <person name="Steenkamp E.T."/>
            <person name="van der Nest M.A."/>
            <person name="van Wyk S."/>
            <person name="Wingfield M.J."/>
            <person name="Xiong C."/>
            <person name="Yue Q."/>
            <person name="Zhang X."/>
        </authorList>
    </citation>
    <scope>NUCLEOTIDE SEQUENCE [LARGE SCALE GENOMIC DNA]</scope>
    <source>
        <strain evidence="4 5">BP 5553</strain>
    </source>
</reference>
<gene>
    <name evidence="4" type="ORF">BP5553_10704</name>
</gene>
<dbReference type="PANTHER" id="PTHR37535:SF3">
    <property type="entry name" value="FLUG DOMAIN-CONTAINING PROTEIN"/>
    <property type="match status" value="1"/>
</dbReference>
<evidence type="ECO:0000259" key="3">
    <source>
        <dbReference type="PROSITE" id="PS50157"/>
    </source>
</evidence>
<feature type="domain" description="C2H2-type" evidence="3">
    <location>
        <begin position="708"/>
        <end position="737"/>
    </location>
</feature>